<dbReference type="InterPro" id="IPR029044">
    <property type="entry name" value="Nucleotide-diphossugar_trans"/>
</dbReference>
<protein>
    <submittedName>
        <fullName evidence="2">Glycosyltransferase family 2 protein</fullName>
    </submittedName>
</protein>
<dbReference type="EMBL" id="CP080429">
    <property type="protein sequence ID" value="QYJ69064.1"/>
    <property type="molecule type" value="Genomic_DNA"/>
</dbReference>
<organism evidence="2 3">
    <name type="scientific">Flavobacterium litorale</name>
    <dbReference type="NCBI Taxonomy" id="2856519"/>
    <lineage>
        <taxon>Bacteria</taxon>
        <taxon>Pseudomonadati</taxon>
        <taxon>Bacteroidota</taxon>
        <taxon>Flavobacteriia</taxon>
        <taxon>Flavobacteriales</taxon>
        <taxon>Flavobacteriaceae</taxon>
        <taxon>Flavobacterium</taxon>
    </lineage>
</organism>
<reference evidence="2 3" key="1">
    <citation type="submission" date="2021-07" db="EMBL/GenBank/DDBJ databases">
        <title>Flavobacterium WSW3-B6 sp.nov, isolated from seaweed.</title>
        <authorList>
            <person name="Muhammad N."/>
            <person name="Ho H."/>
            <person name="Lee Y.-J."/>
            <person name="Nguyen T."/>
            <person name="Ho J."/>
            <person name="Kim S.-G."/>
        </authorList>
    </citation>
    <scope>NUCLEOTIDE SEQUENCE [LARGE SCALE GENOMIC DNA]</scope>
    <source>
        <strain evidence="2 3">WSW3-B6</strain>
    </source>
</reference>
<evidence type="ECO:0000313" key="2">
    <source>
        <dbReference type="EMBL" id="QYJ69064.1"/>
    </source>
</evidence>
<dbReference type="SUPFAM" id="SSF53448">
    <property type="entry name" value="Nucleotide-diphospho-sugar transferases"/>
    <property type="match status" value="1"/>
</dbReference>
<evidence type="ECO:0000259" key="1">
    <source>
        <dbReference type="Pfam" id="PF00535"/>
    </source>
</evidence>
<sequence length="270" mass="30496">MKPELSVIIVNYNGLQYLKGCFDSLHDKLQGINHEIVVIDNNSKDNSCAYIKQHYPEVVLIESKENHGFGKGNNEAVKHAKGEYILLLNNDTILQDNLLPVLKHIKADATIGAVGIKMVSGTKEYLLSVGKFPDFLGVLKIKNMSKVGTDLVAANFTKNSYDVDWISGSFLLMPKKVYDEVGGFDEKYFMYVEDVDLCREICNKGYRRVFLPNYSYVHFVGFNKSKNPLLLQGLKTYINKHYSGLAAIKLKLALTINATVKRFKNIFNLD</sequence>
<accession>A0ABX8V888</accession>
<feature type="domain" description="Glycosyltransferase 2-like" evidence="1">
    <location>
        <begin position="6"/>
        <end position="129"/>
    </location>
</feature>
<gene>
    <name evidence="2" type="ORF">K1I41_04025</name>
</gene>
<dbReference type="InterPro" id="IPR001173">
    <property type="entry name" value="Glyco_trans_2-like"/>
</dbReference>
<proteinExistence type="predicted"/>
<dbReference type="RefSeq" id="WP_220641400.1">
    <property type="nucleotide sequence ID" value="NZ_CP080429.1"/>
</dbReference>
<dbReference type="PANTHER" id="PTHR43179">
    <property type="entry name" value="RHAMNOSYLTRANSFERASE WBBL"/>
    <property type="match status" value="1"/>
</dbReference>
<keyword evidence="3" id="KW-1185">Reference proteome</keyword>
<dbReference type="Proteomes" id="UP000825381">
    <property type="component" value="Chromosome"/>
</dbReference>
<dbReference type="PANTHER" id="PTHR43179:SF7">
    <property type="entry name" value="RHAMNOSYLTRANSFERASE WBBL"/>
    <property type="match status" value="1"/>
</dbReference>
<name>A0ABX8V888_9FLAO</name>
<dbReference type="CDD" id="cd04186">
    <property type="entry name" value="GT_2_like_c"/>
    <property type="match status" value="1"/>
</dbReference>
<dbReference type="Pfam" id="PF00535">
    <property type="entry name" value="Glycos_transf_2"/>
    <property type="match status" value="1"/>
</dbReference>
<evidence type="ECO:0000313" key="3">
    <source>
        <dbReference type="Proteomes" id="UP000825381"/>
    </source>
</evidence>
<dbReference type="Gene3D" id="3.90.550.10">
    <property type="entry name" value="Spore Coat Polysaccharide Biosynthesis Protein SpsA, Chain A"/>
    <property type="match status" value="1"/>
</dbReference>